<dbReference type="Gene3D" id="1.10.4080.10">
    <property type="entry name" value="ADP-ribosylation/Crystallin J1"/>
    <property type="match status" value="1"/>
</dbReference>
<reference evidence="2" key="1">
    <citation type="submission" date="2016-04" db="EMBL/GenBank/DDBJ databases">
        <authorList>
            <person name="Evans L.H."/>
            <person name="Alamgir A."/>
            <person name="Owens N."/>
            <person name="Weber N.D."/>
            <person name="Virtaneva K."/>
            <person name="Barbian K."/>
            <person name="Babar A."/>
            <person name="Rosenke K."/>
        </authorList>
    </citation>
    <scope>NUCLEOTIDE SEQUENCE</scope>
    <source>
        <strain evidence="2">86-2</strain>
    </source>
</reference>
<dbReference type="EMBL" id="FLUL01000001">
    <property type="protein sequence ID" value="SBV95376.1"/>
    <property type="molecule type" value="Genomic_DNA"/>
</dbReference>
<gene>
    <name evidence="2" type="ORF">KL86DYS2_10898</name>
</gene>
<dbReference type="Pfam" id="PF03747">
    <property type="entry name" value="ADP_ribosyl_GH"/>
    <property type="match status" value="1"/>
</dbReference>
<proteinExistence type="predicted"/>
<protein>
    <recommendedName>
        <fullName evidence="3">ADP-ribosylglycohydrolase</fullName>
    </recommendedName>
</protein>
<comment type="cofactor">
    <cofactor evidence="1">
        <name>Mg(2+)</name>
        <dbReference type="ChEBI" id="CHEBI:18420"/>
    </cofactor>
    <text evidence="1">Binds 2 magnesium ions per subunit.</text>
</comment>
<accession>A0A212J7I5</accession>
<dbReference type="RefSeq" id="WP_291125813.1">
    <property type="nucleotide sequence ID" value="NZ_LT599021.1"/>
</dbReference>
<name>A0A212J7I5_9BACT</name>
<sequence>MKILKYINIAALFGVLILTACGEKKTEKSLYEQSSVTISKDALMDKIKGGWAGQTIGVIYGAPTEFKFQGTTIQDYQPIPWNDTIARYWWDKKPGLFDDIYNDLTFVETFERCGLQAPIDTLAKYFAAADYHLAHANQAGRYNIRQGIMPPASGYWMNNPHADDLDFQIEADFIGLMTPGMLNSTMDVANRVGHIMNSGDGFYGGAFVSALYSLAFVTNDIDLMLSEALKCIPQESQFHQCVSDVVTWHKQYPDDWQATWFELHKKWNKDVGCPKGVFLSFNIDAKINSAYIALALLYGKGDFTKSLDIATRCGQDSDCNPSSVGGILGVMQGYSNIPEMWLKPLHAIENLDFQGTTVSLEKAYQYSFKHALEIIQLNKGKVDGDQITIPLVEPKVLPLEQNFENMHPIARNKIDESINGEYNFEFEGNGFVTYGNLINTSHMDKAYMYRVTNRFGSEIFALAEPNDPYVAQLEVYIDGQKDHIVNMPMKNPSRRLEPAWKYQLPEGKHKVTLKWLNPNPNYEIRINDIIVYSEKPFTNK</sequence>
<dbReference type="GO" id="GO:0046872">
    <property type="term" value="F:metal ion binding"/>
    <property type="evidence" value="ECO:0007669"/>
    <property type="project" value="UniProtKB-KW"/>
</dbReference>
<organism evidence="2">
    <name type="scientific">uncultured Dysgonomonas sp</name>
    <dbReference type="NCBI Taxonomy" id="206096"/>
    <lineage>
        <taxon>Bacteria</taxon>
        <taxon>Pseudomonadati</taxon>
        <taxon>Bacteroidota</taxon>
        <taxon>Bacteroidia</taxon>
        <taxon>Bacteroidales</taxon>
        <taxon>Dysgonomonadaceae</taxon>
        <taxon>Dysgonomonas</taxon>
        <taxon>environmental samples</taxon>
    </lineage>
</organism>
<evidence type="ECO:0000256" key="1">
    <source>
        <dbReference type="PIRSR" id="PIRSR605502-1"/>
    </source>
</evidence>
<feature type="binding site" evidence="1">
    <location>
        <position position="316"/>
    </location>
    <ligand>
        <name>Mg(2+)</name>
        <dbReference type="ChEBI" id="CHEBI:18420"/>
        <label>1</label>
    </ligand>
</feature>
<dbReference type="InterPro" id="IPR005502">
    <property type="entry name" value="Ribosyl_crysJ1"/>
</dbReference>
<dbReference type="InterPro" id="IPR036705">
    <property type="entry name" value="Ribosyl_crysJ1_sf"/>
</dbReference>
<dbReference type="AlphaFoldDB" id="A0A212J7I5"/>
<keyword evidence="1" id="KW-0460">Magnesium</keyword>
<dbReference type="PROSITE" id="PS51257">
    <property type="entry name" value="PROKAR_LIPOPROTEIN"/>
    <property type="match status" value="1"/>
</dbReference>
<feature type="binding site" evidence="1">
    <location>
        <position position="318"/>
    </location>
    <ligand>
        <name>Mg(2+)</name>
        <dbReference type="ChEBI" id="CHEBI:18420"/>
        <label>1</label>
    </ligand>
</feature>
<evidence type="ECO:0000313" key="2">
    <source>
        <dbReference type="EMBL" id="SBV95376.1"/>
    </source>
</evidence>
<evidence type="ECO:0008006" key="3">
    <source>
        <dbReference type="Google" id="ProtNLM"/>
    </source>
</evidence>
<dbReference type="SUPFAM" id="SSF101478">
    <property type="entry name" value="ADP-ribosylglycohydrolase"/>
    <property type="match status" value="1"/>
</dbReference>
<keyword evidence="1" id="KW-0479">Metal-binding</keyword>